<keyword evidence="1" id="KW-0812">Transmembrane</keyword>
<organism evidence="2 3">
    <name type="scientific">Mucilaginibacter auburnensis</name>
    <dbReference type="NCBI Taxonomy" id="1457233"/>
    <lineage>
        <taxon>Bacteria</taxon>
        <taxon>Pseudomonadati</taxon>
        <taxon>Bacteroidota</taxon>
        <taxon>Sphingobacteriia</taxon>
        <taxon>Sphingobacteriales</taxon>
        <taxon>Sphingobacteriaceae</taxon>
        <taxon>Mucilaginibacter</taxon>
    </lineage>
</organism>
<keyword evidence="3" id="KW-1185">Reference proteome</keyword>
<dbReference type="Proteomes" id="UP000242687">
    <property type="component" value="Unassembled WGS sequence"/>
</dbReference>
<dbReference type="RefSeq" id="WP_100340160.1">
    <property type="nucleotide sequence ID" value="NZ_PGFJ01000001.1"/>
</dbReference>
<accession>A0A2H9VSZ4</accession>
<evidence type="ECO:0000313" key="2">
    <source>
        <dbReference type="EMBL" id="PJJ83934.1"/>
    </source>
</evidence>
<dbReference type="PROSITE" id="PS51257">
    <property type="entry name" value="PROKAR_LIPOPROTEIN"/>
    <property type="match status" value="1"/>
</dbReference>
<evidence type="ECO:0000256" key="1">
    <source>
        <dbReference type="SAM" id="Phobius"/>
    </source>
</evidence>
<sequence length="130" mass="15143">MMPKRPIYLFAIVALVVAIVAGCGKRKREFTREAWSFGDGLVYPNREVILDDLLEKHKLVGLNHYKVMQLLGTPQDKDTVKFRYSYQIVNDGVDYNPKKNPVYRKDLVLYFSNDSVVTKKEVIEKNKKFK</sequence>
<keyword evidence="2" id="KW-0449">Lipoprotein</keyword>
<comment type="caution">
    <text evidence="2">The sequence shown here is derived from an EMBL/GenBank/DDBJ whole genome shotgun (WGS) entry which is preliminary data.</text>
</comment>
<dbReference type="AlphaFoldDB" id="A0A2H9VSZ4"/>
<reference evidence="2 3" key="1">
    <citation type="submission" date="2017-11" db="EMBL/GenBank/DDBJ databases">
        <title>Genomic Encyclopedia of Archaeal and Bacterial Type Strains, Phase II (KMG-II): From Individual Species to Whole Genera.</title>
        <authorList>
            <person name="Goeker M."/>
        </authorList>
    </citation>
    <scope>NUCLEOTIDE SEQUENCE [LARGE SCALE GENOMIC DNA]</scope>
    <source>
        <strain evidence="2 3">DSM 28175</strain>
    </source>
</reference>
<proteinExistence type="predicted"/>
<gene>
    <name evidence="2" type="ORF">CLV57_0930</name>
</gene>
<evidence type="ECO:0000313" key="3">
    <source>
        <dbReference type="Proteomes" id="UP000242687"/>
    </source>
</evidence>
<protein>
    <submittedName>
        <fullName evidence="2">Outer membrane protein assembly factor BamE (Lipoprotein component of BamABCDE complex)</fullName>
    </submittedName>
</protein>
<dbReference type="EMBL" id="PGFJ01000001">
    <property type="protein sequence ID" value="PJJ83934.1"/>
    <property type="molecule type" value="Genomic_DNA"/>
</dbReference>
<name>A0A2H9VSZ4_9SPHI</name>
<keyword evidence="1" id="KW-0472">Membrane</keyword>
<feature type="transmembrane region" description="Helical" evidence="1">
    <location>
        <begin position="6"/>
        <end position="24"/>
    </location>
</feature>
<keyword evidence="1" id="KW-1133">Transmembrane helix</keyword>
<dbReference type="OrthoDB" id="1493479at2"/>